<accession>U3P878</accession>
<feature type="domain" description="Major facilitator superfamily (MFS) profile" evidence="6">
    <location>
        <begin position="30"/>
        <end position="94"/>
    </location>
</feature>
<comment type="subcellular location">
    <subcellularLocation>
        <location evidence="1">Cell membrane</location>
        <topology evidence="1">Multi-pass membrane protein</topology>
    </subcellularLocation>
</comment>
<gene>
    <name evidence="7" type="ORF">O159_25540</name>
</gene>
<dbReference type="InterPro" id="IPR011701">
    <property type="entry name" value="MFS"/>
</dbReference>
<evidence type="ECO:0000256" key="4">
    <source>
        <dbReference type="ARBA" id="ARBA00023136"/>
    </source>
</evidence>
<keyword evidence="4 5" id="KW-0472">Membrane</keyword>
<dbReference type="PROSITE" id="PS50850">
    <property type="entry name" value="MFS"/>
    <property type="match status" value="1"/>
</dbReference>
<reference evidence="7 8" key="1">
    <citation type="journal article" date="2013" name="Genome Announc.">
        <title>Complete Genome Sequence of Leifsonia xyli subsp. cynodontis Strain DSM46306, a Gram-Positive Bacterial Pathogen of Grasses.</title>
        <authorList>
            <person name="Monteiro-Vitorello C.B."/>
            <person name="Zerillo M.M."/>
            <person name="Van Sluys M.A."/>
            <person name="Camargo L.E."/>
            <person name="Kitajima J.P."/>
        </authorList>
    </citation>
    <scope>NUCLEOTIDE SEQUENCE [LARGE SCALE GENOMIC DNA]</scope>
    <source>
        <strain evidence="7 8">DSM 46306</strain>
    </source>
</reference>
<dbReference type="PANTHER" id="PTHR23508">
    <property type="entry name" value="CARBOXYLIC ACID TRANSPORTER PROTEIN HOMOLOG"/>
    <property type="match status" value="1"/>
</dbReference>
<dbReference type="Pfam" id="PF07690">
    <property type="entry name" value="MFS_1"/>
    <property type="match status" value="1"/>
</dbReference>
<keyword evidence="2 5" id="KW-0812">Transmembrane</keyword>
<sequence length="94" mass="10212">MSDHLAADSDTRTAYAQIDTRPLTRNQWSIIGVVVLGNLAEFFDLFLVGFIVSLLTEPWKLTGFEAGAILACAGLGTVIGAIFWGHFGDRIGRK</sequence>
<evidence type="ECO:0000313" key="8">
    <source>
        <dbReference type="Proteomes" id="UP000016743"/>
    </source>
</evidence>
<evidence type="ECO:0000256" key="2">
    <source>
        <dbReference type="ARBA" id="ARBA00022692"/>
    </source>
</evidence>
<dbReference type="Gene3D" id="1.20.1250.20">
    <property type="entry name" value="MFS general substrate transporter like domains"/>
    <property type="match status" value="1"/>
</dbReference>
<dbReference type="Proteomes" id="UP000016743">
    <property type="component" value="Chromosome"/>
</dbReference>
<dbReference type="HOGENOM" id="CLU_2382586_0_0_11"/>
<evidence type="ECO:0000256" key="3">
    <source>
        <dbReference type="ARBA" id="ARBA00022989"/>
    </source>
</evidence>
<evidence type="ECO:0000313" key="7">
    <source>
        <dbReference type="EMBL" id="AGW42485.1"/>
    </source>
</evidence>
<feature type="transmembrane region" description="Helical" evidence="5">
    <location>
        <begin position="30"/>
        <end position="55"/>
    </location>
</feature>
<evidence type="ECO:0000256" key="5">
    <source>
        <dbReference type="SAM" id="Phobius"/>
    </source>
</evidence>
<dbReference type="GO" id="GO:0005886">
    <property type="term" value="C:plasma membrane"/>
    <property type="evidence" value="ECO:0007669"/>
    <property type="project" value="UniProtKB-SubCell"/>
</dbReference>
<keyword evidence="8" id="KW-1185">Reference proteome</keyword>
<dbReference type="eggNOG" id="COG2814">
    <property type="taxonomic scope" value="Bacteria"/>
</dbReference>
<dbReference type="EMBL" id="CP006734">
    <property type="protein sequence ID" value="AGW42485.1"/>
    <property type="molecule type" value="Genomic_DNA"/>
</dbReference>
<dbReference type="InterPro" id="IPR036259">
    <property type="entry name" value="MFS_trans_sf"/>
</dbReference>
<dbReference type="SUPFAM" id="SSF103473">
    <property type="entry name" value="MFS general substrate transporter"/>
    <property type="match status" value="1"/>
</dbReference>
<dbReference type="GO" id="GO:0046943">
    <property type="term" value="F:carboxylic acid transmembrane transporter activity"/>
    <property type="evidence" value="ECO:0007669"/>
    <property type="project" value="TreeGrafter"/>
</dbReference>
<proteinExistence type="predicted"/>
<protein>
    <recommendedName>
        <fullName evidence="6">Major facilitator superfamily (MFS) profile domain-containing protein</fullName>
    </recommendedName>
</protein>
<dbReference type="AlphaFoldDB" id="U3P878"/>
<dbReference type="InterPro" id="IPR020846">
    <property type="entry name" value="MFS_dom"/>
</dbReference>
<organism evidence="7 8">
    <name type="scientific">Leifsonia xyli subsp. cynodontis DSM 46306</name>
    <dbReference type="NCBI Taxonomy" id="1389489"/>
    <lineage>
        <taxon>Bacteria</taxon>
        <taxon>Bacillati</taxon>
        <taxon>Actinomycetota</taxon>
        <taxon>Actinomycetes</taxon>
        <taxon>Micrococcales</taxon>
        <taxon>Microbacteriaceae</taxon>
        <taxon>Leifsonia</taxon>
    </lineage>
</organism>
<feature type="transmembrane region" description="Helical" evidence="5">
    <location>
        <begin position="67"/>
        <end position="87"/>
    </location>
</feature>
<dbReference type="STRING" id="1389489.O159_25540"/>
<name>U3P878_LEIXC</name>
<keyword evidence="3 5" id="KW-1133">Transmembrane helix</keyword>
<dbReference type="PANTHER" id="PTHR23508:SF10">
    <property type="entry name" value="CARBOXYLIC ACID TRANSPORTER PROTEIN HOMOLOG"/>
    <property type="match status" value="1"/>
</dbReference>
<evidence type="ECO:0000259" key="6">
    <source>
        <dbReference type="PROSITE" id="PS50850"/>
    </source>
</evidence>
<dbReference type="KEGG" id="lxy:O159_25540"/>
<dbReference type="PATRIC" id="fig|1389489.3.peg.2450"/>
<dbReference type="RefSeq" id="WP_021755957.1">
    <property type="nucleotide sequence ID" value="NC_022438.1"/>
</dbReference>
<evidence type="ECO:0000256" key="1">
    <source>
        <dbReference type="ARBA" id="ARBA00004651"/>
    </source>
</evidence>